<evidence type="ECO:0000313" key="3">
    <source>
        <dbReference type="EMBL" id="KAA2252453.1"/>
    </source>
</evidence>
<dbReference type="Pfam" id="PF14200">
    <property type="entry name" value="RicinB_lectin_2"/>
    <property type="match status" value="1"/>
</dbReference>
<feature type="chain" id="PRO_5023018246" evidence="1">
    <location>
        <begin position="34"/>
        <end position="370"/>
    </location>
</feature>
<organism evidence="3 4">
    <name type="scientific">Solihabitans fulvus</name>
    <dbReference type="NCBI Taxonomy" id="1892852"/>
    <lineage>
        <taxon>Bacteria</taxon>
        <taxon>Bacillati</taxon>
        <taxon>Actinomycetota</taxon>
        <taxon>Actinomycetes</taxon>
        <taxon>Pseudonocardiales</taxon>
        <taxon>Pseudonocardiaceae</taxon>
        <taxon>Solihabitans</taxon>
    </lineage>
</organism>
<name>A0A5B2WK55_9PSEU</name>
<dbReference type="Gene3D" id="2.80.10.50">
    <property type="match status" value="2"/>
</dbReference>
<accession>A0A5B2WK55</accession>
<gene>
    <name evidence="3" type="ORF">F0L68_36040</name>
</gene>
<dbReference type="AlphaFoldDB" id="A0A5B2WK55"/>
<dbReference type="InterPro" id="IPR000772">
    <property type="entry name" value="Ricin_B_lectin"/>
</dbReference>
<proteinExistence type="predicted"/>
<keyword evidence="1" id="KW-0732">Signal</keyword>
<feature type="signal peptide" evidence="1">
    <location>
        <begin position="1"/>
        <end position="33"/>
    </location>
</feature>
<sequence length="370" mass="40102">MLATRRRSWWRRTVAIAAMVCAAAAVTAGPATAAPSHVDTTQADLSPMALVQLTFTNVSNGKLLDVQDGNFDDNAPISVNPAPGSATTWRVNTGTALGAGFAIVNTTTGKCVDLTTARYQLRQQPCDGRASEQWYFQPIDGSTQKAFRIRQVGDNSCLTVQLPPYTDNWAYTYRCDNTPYEQWTLPTGVYQTAWNTAVDYAAARCVKDTSTCSWSTTTQTPPFALPEVCVSPVWFNDTSTSIPWDFTLTTTTGWTNSIGFKLGGTLTVGGDVGVVNLKLEVTGEVHGDTTVDLKQEMGNKLTVTVPPRQYGWVTLSELATKVTGTWIFDTQGFPWTADDTITVPLKHDETGGASIYSARTRPTFTNCAGT</sequence>
<keyword evidence="4" id="KW-1185">Reference proteome</keyword>
<evidence type="ECO:0000313" key="4">
    <source>
        <dbReference type="Proteomes" id="UP000323454"/>
    </source>
</evidence>
<reference evidence="3 4" key="2">
    <citation type="submission" date="2019-09" db="EMBL/GenBank/DDBJ databases">
        <authorList>
            <person name="Jin C."/>
        </authorList>
    </citation>
    <scope>NUCLEOTIDE SEQUENCE [LARGE SCALE GENOMIC DNA]</scope>
    <source>
        <strain evidence="3 4">AN110305</strain>
    </source>
</reference>
<dbReference type="GO" id="GO:0030246">
    <property type="term" value="F:carbohydrate binding"/>
    <property type="evidence" value="ECO:0007669"/>
    <property type="project" value="UniProtKB-KW"/>
</dbReference>
<reference evidence="3 4" key="1">
    <citation type="submission" date="2019-09" db="EMBL/GenBank/DDBJ databases">
        <title>Goodfellowia gen. nov., a new genus of the Pseudonocardineae related to Actinoalloteichus, containing Goodfellowia coeruleoviolacea gen. nov., comb. nov. gen. nov., comb. nov.</title>
        <authorList>
            <person name="Labeda D."/>
        </authorList>
    </citation>
    <scope>NUCLEOTIDE SEQUENCE [LARGE SCALE GENOMIC DNA]</scope>
    <source>
        <strain evidence="3 4">AN110305</strain>
    </source>
</reference>
<evidence type="ECO:0000256" key="1">
    <source>
        <dbReference type="SAM" id="SignalP"/>
    </source>
</evidence>
<dbReference type="OrthoDB" id="4302866at2"/>
<protein>
    <submittedName>
        <fullName evidence="3">Ricin-type beta-trefoil lectin domain protein</fullName>
    </submittedName>
</protein>
<keyword evidence="3" id="KW-0430">Lectin</keyword>
<dbReference type="SUPFAM" id="SSF50370">
    <property type="entry name" value="Ricin B-like lectins"/>
    <property type="match status" value="1"/>
</dbReference>
<comment type="caution">
    <text evidence="3">The sequence shown here is derived from an EMBL/GenBank/DDBJ whole genome shotgun (WGS) entry which is preliminary data.</text>
</comment>
<dbReference type="EMBL" id="VUOB01000075">
    <property type="protein sequence ID" value="KAA2252453.1"/>
    <property type="molecule type" value="Genomic_DNA"/>
</dbReference>
<dbReference type="PROSITE" id="PS50231">
    <property type="entry name" value="RICIN_B_LECTIN"/>
    <property type="match status" value="1"/>
</dbReference>
<evidence type="ECO:0000259" key="2">
    <source>
        <dbReference type="Pfam" id="PF14200"/>
    </source>
</evidence>
<dbReference type="CDD" id="cd00161">
    <property type="entry name" value="beta-trefoil_Ricin-like"/>
    <property type="match status" value="1"/>
</dbReference>
<feature type="domain" description="Ricin B lectin" evidence="2">
    <location>
        <begin position="89"/>
        <end position="161"/>
    </location>
</feature>
<dbReference type="InterPro" id="IPR035992">
    <property type="entry name" value="Ricin_B-like_lectins"/>
</dbReference>
<dbReference type="Proteomes" id="UP000323454">
    <property type="component" value="Unassembled WGS sequence"/>
</dbReference>